<reference evidence="2 3" key="1">
    <citation type="journal article" date="2020" name="Phytopathology">
        <title>Genome Sequence Resources of Colletotrichum truncatum, C. plurivorum, C. musicola, and C. sojae: Four Species Pathogenic to Soybean (Glycine max).</title>
        <authorList>
            <person name="Rogerio F."/>
            <person name="Boufleur T.R."/>
            <person name="Ciampi-Guillardi M."/>
            <person name="Sukno S.A."/>
            <person name="Thon M.R."/>
            <person name="Massola Junior N.S."/>
            <person name="Baroncelli R."/>
        </authorList>
    </citation>
    <scope>NUCLEOTIDE SEQUENCE [LARGE SCALE GENOMIC DNA]</scope>
    <source>
        <strain evidence="2 3">LFN0009</strain>
    </source>
</reference>
<protein>
    <submittedName>
        <fullName evidence="2">Uncharacterized protein</fullName>
    </submittedName>
</protein>
<keyword evidence="3" id="KW-1185">Reference proteome</keyword>
<comment type="caution">
    <text evidence="2">The sequence shown here is derived from an EMBL/GenBank/DDBJ whole genome shotgun (WGS) entry which is preliminary data.</text>
</comment>
<feature type="compositionally biased region" description="Basic and acidic residues" evidence="1">
    <location>
        <begin position="26"/>
        <end position="44"/>
    </location>
</feature>
<name>A0A8H6N353_9PEZI</name>
<evidence type="ECO:0000313" key="3">
    <source>
        <dbReference type="Proteomes" id="UP000652219"/>
    </source>
</evidence>
<gene>
    <name evidence="2" type="ORF">CSOJ01_01764</name>
</gene>
<dbReference type="AlphaFoldDB" id="A0A8H6N353"/>
<sequence length="67" mass="7618">MMVCCRGRRLHGEVIRSLRARDDSVESLRRDPLNERRPPARTESYEDAAATLPEKLGLDVNRDRGGP</sequence>
<feature type="region of interest" description="Disordered" evidence="1">
    <location>
        <begin position="26"/>
        <end position="67"/>
    </location>
</feature>
<evidence type="ECO:0000313" key="2">
    <source>
        <dbReference type="EMBL" id="KAF6818599.1"/>
    </source>
</evidence>
<organism evidence="2 3">
    <name type="scientific">Colletotrichum sojae</name>
    <dbReference type="NCBI Taxonomy" id="2175907"/>
    <lineage>
        <taxon>Eukaryota</taxon>
        <taxon>Fungi</taxon>
        <taxon>Dikarya</taxon>
        <taxon>Ascomycota</taxon>
        <taxon>Pezizomycotina</taxon>
        <taxon>Sordariomycetes</taxon>
        <taxon>Hypocreomycetidae</taxon>
        <taxon>Glomerellales</taxon>
        <taxon>Glomerellaceae</taxon>
        <taxon>Colletotrichum</taxon>
        <taxon>Colletotrichum orchidearum species complex</taxon>
    </lineage>
</organism>
<accession>A0A8H6N353</accession>
<feature type="compositionally biased region" description="Basic and acidic residues" evidence="1">
    <location>
        <begin position="56"/>
        <end position="67"/>
    </location>
</feature>
<proteinExistence type="predicted"/>
<evidence type="ECO:0000256" key="1">
    <source>
        <dbReference type="SAM" id="MobiDB-lite"/>
    </source>
</evidence>
<dbReference type="Proteomes" id="UP000652219">
    <property type="component" value="Unassembled WGS sequence"/>
</dbReference>
<dbReference type="EMBL" id="WIGN01000014">
    <property type="protein sequence ID" value="KAF6818599.1"/>
    <property type="molecule type" value="Genomic_DNA"/>
</dbReference>